<name>A0A1J3E8E0_NOCCA</name>
<dbReference type="GO" id="GO:0016787">
    <property type="term" value="F:hydrolase activity"/>
    <property type="evidence" value="ECO:0007669"/>
    <property type="project" value="UniProtKB-KW"/>
</dbReference>
<dbReference type="PROSITE" id="PS50144">
    <property type="entry name" value="MATH"/>
    <property type="match status" value="2"/>
</dbReference>
<dbReference type="Gene3D" id="2.60.210.10">
    <property type="entry name" value="Apoptosis, Tumor Necrosis Factor Receptor Associated Protein 2, Chain A"/>
    <property type="match status" value="2"/>
</dbReference>
<feature type="domain" description="MATH" evidence="1">
    <location>
        <begin position="179"/>
        <end position="306"/>
    </location>
</feature>
<keyword evidence="2" id="KW-0378">Hydrolase</keyword>
<dbReference type="Pfam" id="PF22486">
    <property type="entry name" value="MATH_2"/>
    <property type="match status" value="2"/>
</dbReference>
<sequence>MSRPIPVEQMLKEFKSFNKTSHLFKIDNFSLLKKYNLKMVESSVFDLGGHKWKLILYPNENGYVSIFLVNQVSINAKLQFQLFVIKQIQKIWHSTGLSLSLSLSLSHPCSCVICVGKEDFGISSISQKRGASYFISLADLEKKGYLIEDCCIFGVKLFGTENAKSGTAECFSLIEKPLNHRVTFEMASYSILTLGVKVHYSTEFVVGNRKWRIEVHPKGFDWEEDKSFSVYLLGQGFIDNALKTNTFAKFKLRVLDQVNKDHLEKTYSDWISAEHVDHYGFADFMPLKKLNLPYLMNDVLYVGIDFEVISTSNYC</sequence>
<evidence type="ECO:0000313" key="2">
    <source>
        <dbReference type="EMBL" id="JAU28433.1"/>
    </source>
</evidence>
<dbReference type="InterPro" id="IPR008974">
    <property type="entry name" value="TRAF-like"/>
</dbReference>
<feature type="domain" description="MATH" evidence="1">
    <location>
        <begin position="19"/>
        <end position="157"/>
    </location>
</feature>
<reference evidence="2" key="1">
    <citation type="submission" date="2016-07" db="EMBL/GenBank/DDBJ databases">
        <title>De novo transcriptome assembly of four accessions of the metal hyperaccumulator plant Noccaea caerulescens.</title>
        <authorList>
            <person name="Blande D."/>
            <person name="Halimaa P."/>
            <person name="Tervahauta A.I."/>
            <person name="Aarts M.G."/>
            <person name="Karenlampi S.O."/>
        </authorList>
    </citation>
    <scope>NUCLEOTIDE SEQUENCE</scope>
</reference>
<dbReference type="PANTHER" id="PTHR46162:SF19">
    <property type="entry name" value="TRAF-LIKE FAMILY PROTEIN"/>
    <property type="match status" value="1"/>
</dbReference>
<dbReference type="SMART" id="SM00061">
    <property type="entry name" value="MATH"/>
    <property type="match status" value="2"/>
</dbReference>
<dbReference type="AlphaFoldDB" id="A0A1J3E8E0"/>
<dbReference type="SUPFAM" id="SSF49599">
    <property type="entry name" value="TRAF domain-like"/>
    <property type="match status" value="2"/>
</dbReference>
<proteinExistence type="predicted"/>
<dbReference type="PANTHER" id="PTHR46162">
    <property type="entry name" value="TRAF-LIKE FAMILY PROTEIN"/>
    <property type="match status" value="1"/>
</dbReference>
<dbReference type="InterPro" id="IPR002083">
    <property type="entry name" value="MATH/TRAF_dom"/>
</dbReference>
<evidence type="ECO:0000259" key="1">
    <source>
        <dbReference type="PROSITE" id="PS50144"/>
    </source>
</evidence>
<dbReference type="CDD" id="cd00121">
    <property type="entry name" value="MATH"/>
    <property type="match status" value="2"/>
</dbReference>
<organism evidence="2">
    <name type="scientific">Noccaea caerulescens</name>
    <name type="common">Alpine penny-cress</name>
    <name type="synonym">Thlaspi caerulescens</name>
    <dbReference type="NCBI Taxonomy" id="107243"/>
    <lineage>
        <taxon>Eukaryota</taxon>
        <taxon>Viridiplantae</taxon>
        <taxon>Streptophyta</taxon>
        <taxon>Embryophyta</taxon>
        <taxon>Tracheophyta</taxon>
        <taxon>Spermatophyta</taxon>
        <taxon>Magnoliopsida</taxon>
        <taxon>eudicotyledons</taxon>
        <taxon>Gunneridae</taxon>
        <taxon>Pentapetalae</taxon>
        <taxon>rosids</taxon>
        <taxon>malvids</taxon>
        <taxon>Brassicales</taxon>
        <taxon>Brassicaceae</taxon>
        <taxon>Coluteocarpeae</taxon>
        <taxon>Noccaea</taxon>
    </lineage>
</organism>
<accession>A0A1J3E8E0</accession>
<gene>
    <name evidence="2" type="ORF">LC_TR6795_c0_g1_i1_g.22948</name>
</gene>
<dbReference type="EMBL" id="GEVK01024399">
    <property type="protein sequence ID" value="JAU28433.1"/>
    <property type="molecule type" value="Transcribed_RNA"/>
</dbReference>
<protein>
    <submittedName>
        <fullName evidence="2">Ubiquitin carboxyl-terminal hydrolase 13</fullName>
    </submittedName>
</protein>